<evidence type="ECO:0000313" key="4">
    <source>
        <dbReference type="RefSeq" id="XP_015948561.1"/>
    </source>
</evidence>
<dbReference type="AlphaFoldDB" id="A0A6P4CBU4"/>
<dbReference type="KEGG" id="adu:107473498"/>
<dbReference type="InterPro" id="IPR018289">
    <property type="entry name" value="MULE_transposase_dom"/>
</dbReference>
<accession>A0A6P4CBU4</accession>
<dbReference type="RefSeq" id="XP_015948561.1">
    <property type="nucleotide sequence ID" value="XM_016093075.1"/>
</dbReference>
<keyword evidence="3" id="KW-1185">Reference proteome</keyword>
<dbReference type="SMART" id="SM00575">
    <property type="entry name" value="ZnF_PMZ"/>
    <property type="match status" value="1"/>
</dbReference>
<dbReference type="PANTHER" id="PTHR31973:SF195">
    <property type="entry name" value="MUDR FAMILY TRANSPOSASE"/>
    <property type="match status" value="1"/>
</dbReference>
<reference evidence="3" key="1">
    <citation type="journal article" date="2016" name="Nat. Genet.">
        <title>The genome sequences of Arachis duranensis and Arachis ipaensis, the diploid ancestors of cultivated peanut.</title>
        <authorList>
            <person name="Bertioli D.J."/>
            <person name="Cannon S.B."/>
            <person name="Froenicke L."/>
            <person name="Huang G."/>
            <person name="Farmer A.D."/>
            <person name="Cannon E.K."/>
            <person name="Liu X."/>
            <person name="Gao D."/>
            <person name="Clevenger J."/>
            <person name="Dash S."/>
            <person name="Ren L."/>
            <person name="Moretzsohn M.C."/>
            <person name="Shirasawa K."/>
            <person name="Huang W."/>
            <person name="Vidigal B."/>
            <person name="Abernathy B."/>
            <person name="Chu Y."/>
            <person name="Niederhuth C.E."/>
            <person name="Umale P."/>
            <person name="Araujo A.C."/>
            <person name="Kozik A."/>
            <person name="Kim K.D."/>
            <person name="Burow M.D."/>
            <person name="Varshney R.K."/>
            <person name="Wang X."/>
            <person name="Zhang X."/>
            <person name="Barkley N."/>
            <person name="Guimaraes P.M."/>
            <person name="Isobe S."/>
            <person name="Guo B."/>
            <person name="Liao B."/>
            <person name="Stalker H.T."/>
            <person name="Schmitz R.J."/>
            <person name="Scheffler B.E."/>
            <person name="Leal-Bertioli S.C."/>
            <person name="Xun X."/>
            <person name="Jackson S.A."/>
            <person name="Michelmore R."/>
            <person name="Ozias-Akins P."/>
        </authorList>
    </citation>
    <scope>NUCLEOTIDE SEQUENCE [LARGE SCALE GENOMIC DNA]</scope>
    <source>
        <strain evidence="3">cv. V14167</strain>
    </source>
</reference>
<dbReference type="InterPro" id="IPR006564">
    <property type="entry name" value="Znf_PMZ"/>
</dbReference>
<dbReference type="Pfam" id="PF10551">
    <property type="entry name" value="MULE"/>
    <property type="match status" value="1"/>
</dbReference>
<evidence type="ECO:0000256" key="1">
    <source>
        <dbReference type="SAM" id="MobiDB-lite"/>
    </source>
</evidence>
<dbReference type="PANTHER" id="PTHR31973">
    <property type="entry name" value="POLYPROTEIN, PUTATIVE-RELATED"/>
    <property type="match status" value="1"/>
</dbReference>
<protein>
    <submittedName>
        <fullName evidence="4">Uncharacterized protein LOC107473498</fullName>
    </submittedName>
</protein>
<reference evidence="4" key="2">
    <citation type="submission" date="2025-08" db="UniProtKB">
        <authorList>
            <consortium name="RefSeq"/>
        </authorList>
    </citation>
    <scope>IDENTIFICATION</scope>
    <source>
        <tissue evidence="4">Whole plant</tissue>
    </source>
</reference>
<feature type="region of interest" description="Disordered" evidence="1">
    <location>
        <begin position="817"/>
        <end position="837"/>
    </location>
</feature>
<feature type="domain" description="Zinc finger PMZ-type" evidence="2">
    <location>
        <begin position="732"/>
        <end position="759"/>
    </location>
</feature>
<dbReference type="GeneID" id="107473498"/>
<evidence type="ECO:0000259" key="2">
    <source>
        <dbReference type="SMART" id="SM00575"/>
    </source>
</evidence>
<sequence>MASENVYVIIYPNGEISHTAEGITFVCDDPLWIMIPPQTSLQELKNLILMHTGMVGKKEIRKLTYRMPVAVANSFSYQKMQIKSDQHVSMMFSYHRSIGSIYSLELCLSLQEIGGSSSSSNNVEGVRNVGAADFVSARDTSRAPSPSFNAFVPREQSAGIRGARPAPSTHFGVDMVLDDAIADSSGEDDIEDFSDGEAEAVPETQPLHENAVPATRVEPKGGAVSSTTPAHYLSLNLGAMHSSNAEDGPSSYPLSGEMELEIGLKFPNQETAMLAVKNYNIHRSAEYKVVESDQTRYVCRCKQFGDLCRWMVRVAKTRSSRSWEIRKYVGPHSCLASSMSQDHAQLDSNVICQHIFPMVHADATICVKVLQGSVESAYGYNVSYKKVWHAKQKAIARIYGDWDESYDQLRRYLTALQAFVPGTIVDLETRPYYVGNTLDRESVMFHQVFWSFPSCVEAFRHCKPLVSVDGTHLYGKYVGTLLMGIAQDGNNNILPVAFALIERENTDSWYFFLANLRRHVATRPGVLLISDRHAAIKAALEHEGCGWEHNVYCVRHIASNFTTSFKSKEAKRHLVNAAYSKTQEQSQYYLELISSEDPVTSPQMMEWIRVLEPPKWLQHLDEGRRYGHMTTNLSECINSVLKGTRNLPVCAIVKSTYHRLNELFVLKGRQAQAQIASGQVFSQFLQKAILANREGIPQMLVTSYDSNTTIFTVDEIAAVGVQSRFRVNLQYRRCDCGFFQALHYPYAHALAACAYARLDWQQYVDLVYRVESVFRVYEKEFQPMPDEEMLPPREGHRLRPNPLLRRSMEGRPVSTRIRNEMDEVELGPDTIVRQTGE</sequence>
<evidence type="ECO:0000313" key="3">
    <source>
        <dbReference type="Proteomes" id="UP000515211"/>
    </source>
</evidence>
<dbReference type="GO" id="GO:0008270">
    <property type="term" value="F:zinc ion binding"/>
    <property type="evidence" value="ECO:0007669"/>
    <property type="project" value="InterPro"/>
</dbReference>
<dbReference type="InterPro" id="IPR004332">
    <property type="entry name" value="Transposase_MuDR"/>
</dbReference>
<name>A0A6P4CBU4_ARADU</name>
<dbReference type="Proteomes" id="UP000515211">
    <property type="component" value="Chromosome 2"/>
</dbReference>
<organism evidence="3 4">
    <name type="scientific">Arachis duranensis</name>
    <name type="common">Wild peanut</name>
    <dbReference type="NCBI Taxonomy" id="130453"/>
    <lineage>
        <taxon>Eukaryota</taxon>
        <taxon>Viridiplantae</taxon>
        <taxon>Streptophyta</taxon>
        <taxon>Embryophyta</taxon>
        <taxon>Tracheophyta</taxon>
        <taxon>Spermatophyta</taxon>
        <taxon>Magnoliopsida</taxon>
        <taxon>eudicotyledons</taxon>
        <taxon>Gunneridae</taxon>
        <taxon>Pentapetalae</taxon>
        <taxon>rosids</taxon>
        <taxon>fabids</taxon>
        <taxon>Fabales</taxon>
        <taxon>Fabaceae</taxon>
        <taxon>Papilionoideae</taxon>
        <taxon>50 kb inversion clade</taxon>
        <taxon>dalbergioids sensu lato</taxon>
        <taxon>Dalbergieae</taxon>
        <taxon>Pterocarpus clade</taxon>
        <taxon>Arachis</taxon>
    </lineage>
</organism>
<proteinExistence type="predicted"/>
<gene>
    <name evidence="4" type="primary">LOC107473498</name>
</gene>
<dbReference type="Pfam" id="PF03108">
    <property type="entry name" value="DBD_Tnp_Mut"/>
    <property type="match status" value="1"/>
</dbReference>